<dbReference type="Gene3D" id="2.160.20.10">
    <property type="entry name" value="Single-stranded right-handed beta-helix, Pectin lyase-like"/>
    <property type="match status" value="1"/>
</dbReference>
<dbReference type="HOGENOM" id="CLU_028384_0_0_10"/>
<keyword evidence="2" id="KW-0119">Carbohydrate metabolism</keyword>
<dbReference type="EMBL" id="AFFY01000022">
    <property type="protein sequence ID" value="EHH00301.1"/>
    <property type="molecule type" value="Genomic_DNA"/>
</dbReference>
<gene>
    <name evidence="4" type="ORF">HMPREF9441_01535</name>
</gene>
<dbReference type="GO" id="GO:0000272">
    <property type="term" value="P:polysaccharide catabolic process"/>
    <property type="evidence" value="ECO:0007669"/>
    <property type="project" value="UniProtKB-KW"/>
</dbReference>
<dbReference type="PANTHER" id="PTHR31736:SF9">
    <property type="entry name" value="ENDO-XYLOGALACTURONAN HYDROLASE A-RELATED"/>
    <property type="match status" value="1"/>
</dbReference>
<evidence type="ECO:0000256" key="1">
    <source>
        <dbReference type="ARBA" id="ARBA00022737"/>
    </source>
</evidence>
<evidence type="ECO:0000313" key="5">
    <source>
        <dbReference type="Proteomes" id="UP000003598"/>
    </source>
</evidence>
<evidence type="ECO:0000256" key="2">
    <source>
        <dbReference type="ARBA" id="ARBA00023277"/>
    </source>
</evidence>
<protein>
    <submittedName>
        <fullName evidence="4">Uncharacterized protein</fullName>
    </submittedName>
</protein>
<comment type="caution">
    <text evidence="4">The sequence shown here is derived from an EMBL/GenBank/DDBJ whole genome shotgun (WGS) entry which is preliminary data.</text>
</comment>
<dbReference type="AlphaFoldDB" id="G5SQ98"/>
<dbReference type="SUPFAM" id="SSF51126">
    <property type="entry name" value="Pectin lyase-like"/>
    <property type="match status" value="1"/>
</dbReference>
<keyword evidence="1" id="KW-0677">Repeat</keyword>
<dbReference type="OrthoDB" id="3890333at2"/>
<evidence type="ECO:0000313" key="4">
    <source>
        <dbReference type="EMBL" id="EHH00301.1"/>
    </source>
</evidence>
<organism evidence="4 5">
    <name type="scientific">Paraprevotella clara YIT 11840</name>
    <dbReference type="NCBI Taxonomy" id="762968"/>
    <lineage>
        <taxon>Bacteria</taxon>
        <taxon>Pseudomonadati</taxon>
        <taxon>Bacteroidota</taxon>
        <taxon>Bacteroidia</taxon>
        <taxon>Bacteroidales</taxon>
        <taxon>Prevotellaceae</taxon>
        <taxon>Paraprevotella</taxon>
    </lineage>
</organism>
<dbReference type="STRING" id="762968.HMPREF9441_01535"/>
<dbReference type="InterPro" id="IPR012334">
    <property type="entry name" value="Pectin_lyas_fold"/>
</dbReference>
<reference evidence="4 5" key="1">
    <citation type="submission" date="2011-03" db="EMBL/GenBank/DDBJ databases">
        <authorList>
            <person name="Weinstock G."/>
            <person name="Sodergren E."/>
            <person name="Clifton S."/>
            <person name="Fulton L."/>
            <person name="Fulton B."/>
            <person name="Courtney L."/>
            <person name="Fronick C."/>
            <person name="Harrison M."/>
            <person name="Strong C."/>
            <person name="Farmer C."/>
            <person name="Delahaunty K."/>
            <person name="Markovic C."/>
            <person name="Hall O."/>
            <person name="Minx P."/>
            <person name="Tomlinson C."/>
            <person name="Mitreva M."/>
            <person name="Hou S."/>
            <person name="Chen J."/>
            <person name="Wollam A."/>
            <person name="Pepin K.H."/>
            <person name="Johnson M."/>
            <person name="Bhonagiri V."/>
            <person name="Zhang X."/>
            <person name="Suruliraj S."/>
            <person name="Warren W."/>
            <person name="Chinwalla A."/>
            <person name="Mardis E.R."/>
            <person name="Wilson R.K."/>
        </authorList>
    </citation>
    <scope>NUCLEOTIDE SEQUENCE [LARGE SCALE GENOMIC DNA]</scope>
    <source>
        <strain evidence="4 5">YIT 11840</strain>
    </source>
</reference>
<proteinExistence type="predicted"/>
<dbReference type="Proteomes" id="UP000003598">
    <property type="component" value="Unassembled WGS sequence"/>
</dbReference>
<dbReference type="PATRIC" id="fig|762968.3.peg.1373"/>
<name>G5SQ98_9BACT</name>
<dbReference type="eggNOG" id="ENOG5033T10">
    <property type="taxonomic scope" value="Bacteria"/>
</dbReference>
<keyword evidence="3" id="KW-0624">Polysaccharide degradation</keyword>
<accession>G5SQ98</accession>
<dbReference type="PANTHER" id="PTHR31736">
    <property type="match status" value="1"/>
</dbReference>
<sequence>MKKVMIRKKTVNIMWMIFLLILTGQTISAKPKSIKVHPYVPFTIPETGPGGEAYPSHVRNDVASARFNVKVADIRVAAIRYDNTGFGNQGHNMDVARFASNSRSPEIEINVTGDDEINSVTIHPVRFYPQEKLKISPDKKTVIFEMAEELPYAIVIINGDDPQDASTSNPQLTLINDPLEDLAERPSLESPNVLNFKAFAENYLKNNPITDIAGQACRPAGSIADASLNDEKTFTWNYEKGVFVPYTNRIVAFPDMRARNRNDVSDALQAALEAIRNTPELNTLYIPAGTYIWSGLRIVNWNGDHKKGGKPLFVYTDENALMINRLKECREANEPAIYIANSCFVTISGRGMHDGQGCFTFAMDRKDARNTPHQGGAVIKKSSHITFNDTYIRDSQQWNWETHDATDIKLNNIKGLSPYNHGWIDGLNLSSGKDITVNGAITLGNDDTFATGHYNPSNEFPIRTYRENPSINLTNTDDNPAEIRNTFAAAGVYNKDRMEWSRDGASENIRVNNAIGWTRTAHCIRIGGNVLVGKPQGGSNSRTIKGYYFDNFHSITGRKAGGDIRVQFYENSDLPANGELVVKNSSFWTPAKKWALIPATKDNRHTIRKVMLQNLYFVKPTTKPSAVFSDIEELTIKQLHIGGRTIEKYSSSGIPEKLENVTHFKSDFKDK</sequence>
<evidence type="ECO:0000256" key="3">
    <source>
        <dbReference type="ARBA" id="ARBA00023326"/>
    </source>
</evidence>
<keyword evidence="5" id="KW-1185">Reference proteome</keyword>
<dbReference type="InterPro" id="IPR011050">
    <property type="entry name" value="Pectin_lyase_fold/virulence"/>
</dbReference>